<dbReference type="EMBL" id="OCTN01000002">
    <property type="protein sequence ID" value="SOH93763.1"/>
    <property type="molecule type" value="Genomic_DNA"/>
</dbReference>
<evidence type="ECO:0000256" key="4">
    <source>
        <dbReference type="ARBA" id="ARBA00023163"/>
    </source>
</evidence>
<dbReference type="InterPro" id="IPR036388">
    <property type="entry name" value="WH-like_DNA-bd_sf"/>
</dbReference>
<evidence type="ECO:0000259" key="5">
    <source>
        <dbReference type="PROSITE" id="PS50931"/>
    </source>
</evidence>
<evidence type="ECO:0000313" key="6">
    <source>
        <dbReference type="EMBL" id="SOH93763.1"/>
    </source>
</evidence>
<dbReference type="AlphaFoldDB" id="A0A2C9CRD1"/>
<keyword evidence="2" id="KW-0805">Transcription regulation</keyword>
<dbReference type="PANTHER" id="PTHR30419:SF8">
    <property type="entry name" value="NITROGEN ASSIMILATION TRANSCRIPTIONAL ACTIVATOR-RELATED"/>
    <property type="match status" value="1"/>
</dbReference>
<protein>
    <submittedName>
        <fullName evidence="6">DNA-binding transcriptional regulator, LysR family</fullName>
    </submittedName>
</protein>
<dbReference type="Pfam" id="PF03466">
    <property type="entry name" value="LysR_substrate"/>
    <property type="match status" value="1"/>
</dbReference>
<dbReference type="GO" id="GO:0005829">
    <property type="term" value="C:cytosol"/>
    <property type="evidence" value="ECO:0007669"/>
    <property type="project" value="TreeGrafter"/>
</dbReference>
<keyword evidence="7" id="KW-1185">Reference proteome</keyword>
<dbReference type="OrthoDB" id="5297263at2"/>
<dbReference type="Gene3D" id="1.10.10.10">
    <property type="entry name" value="Winged helix-like DNA-binding domain superfamily/Winged helix DNA-binding domain"/>
    <property type="match status" value="1"/>
</dbReference>
<evidence type="ECO:0000256" key="1">
    <source>
        <dbReference type="ARBA" id="ARBA00009437"/>
    </source>
</evidence>
<name>A0A2C9CRD1_9RHOB</name>
<dbReference type="GO" id="GO:0003700">
    <property type="term" value="F:DNA-binding transcription factor activity"/>
    <property type="evidence" value="ECO:0007669"/>
    <property type="project" value="InterPro"/>
</dbReference>
<organism evidence="6 7">
    <name type="scientific">Pontivivens marinum</name>
    <dbReference type="NCBI Taxonomy" id="1690039"/>
    <lineage>
        <taxon>Bacteria</taxon>
        <taxon>Pseudomonadati</taxon>
        <taxon>Pseudomonadota</taxon>
        <taxon>Alphaproteobacteria</taxon>
        <taxon>Rhodobacterales</taxon>
        <taxon>Paracoccaceae</taxon>
        <taxon>Pontivivens</taxon>
    </lineage>
</organism>
<evidence type="ECO:0000256" key="3">
    <source>
        <dbReference type="ARBA" id="ARBA00023125"/>
    </source>
</evidence>
<dbReference type="InterPro" id="IPR036390">
    <property type="entry name" value="WH_DNA-bd_sf"/>
</dbReference>
<dbReference type="RefSeq" id="WP_097929319.1">
    <property type="nucleotide sequence ID" value="NZ_OCTN01000002.1"/>
</dbReference>
<dbReference type="SUPFAM" id="SSF53850">
    <property type="entry name" value="Periplasmic binding protein-like II"/>
    <property type="match status" value="1"/>
</dbReference>
<sequence length="304" mass="33368">MERVFFSRFFKYMDEISRLGSIRQAAEALHVSASAVDKQLLKAEEELGLQLFERHPRGVRLTSAGELLIYRMRGWQKDMRAVADEIEELRGLRRGEVRIAVPQEAAISFLPQALTAFLQANPKINTTVRIVDSERVRQMVIDGDADFGLTFSPRPLPGVLILREVPFRVFALIPDDGSARKSISLDQFFSQPILMPDGTSHLRDILDIAAARTGTDFQVALTSNNLELLRQLVREGAGHSIIVVYPTAYAGSGAGVSAVPLRGSGIADLGLSLIAPRDRSTSLAAVVATRHFESFIDVATAAQN</sequence>
<accession>A0A2C9CRD1</accession>
<dbReference type="InterPro" id="IPR000847">
    <property type="entry name" value="LysR_HTH_N"/>
</dbReference>
<feature type="domain" description="HTH lysR-type" evidence="5">
    <location>
        <begin position="14"/>
        <end position="62"/>
    </location>
</feature>
<dbReference type="CDD" id="cd05466">
    <property type="entry name" value="PBP2_LTTR_substrate"/>
    <property type="match status" value="1"/>
</dbReference>
<dbReference type="SUPFAM" id="SSF46785">
    <property type="entry name" value="Winged helix' DNA-binding domain"/>
    <property type="match status" value="1"/>
</dbReference>
<evidence type="ECO:0000313" key="7">
    <source>
        <dbReference type="Proteomes" id="UP000220034"/>
    </source>
</evidence>
<reference evidence="7" key="1">
    <citation type="submission" date="2017-09" db="EMBL/GenBank/DDBJ databases">
        <authorList>
            <person name="Varghese N."/>
            <person name="Submissions S."/>
        </authorList>
    </citation>
    <scope>NUCLEOTIDE SEQUENCE [LARGE SCALE GENOMIC DNA]</scope>
    <source>
        <strain evidence="7">C7</strain>
    </source>
</reference>
<dbReference type="InterPro" id="IPR050950">
    <property type="entry name" value="HTH-type_LysR_regulators"/>
</dbReference>
<dbReference type="Pfam" id="PF00126">
    <property type="entry name" value="HTH_1"/>
    <property type="match status" value="1"/>
</dbReference>
<dbReference type="Proteomes" id="UP000220034">
    <property type="component" value="Unassembled WGS sequence"/>
</dbReference>
<dbReference type="GO" id="GO:0003677">
    <property type="term" value="F:DNA binding"/>
    <property type="evidence" value="ECO:0007669"/>
    <property type="project" value="UniProtKB-KW"/>
</dbReference>
<keyword evidence="3 6" id="KW-0238">DNA-binding</keyword>
<proteinExistence type="inferred from homology"/>
<dbReference type="InterPro" id="IPR005119">
    <property type="entry name" value="LysR_subst-bd"/>
</dbReference>
<gene>
    <name evidence="6" type="ORF">SAMN06273572_102441</name>
</gene>
<comment type="similarity">
    <text evidence="1">Belongs to the LysR transcriptional regulatory family.</text>
</comment>
<dbReference type="PROSITE" id="PS50931">
    <property type="entry name" value="HTH_LYSR"/>
    <property type="match status" value="1"/>
</dbReference>
<dbReference type="PANTHER" id="PTHR30419">
    <property type="entry name" value="HTH-TYPE TRANSCRIPTIONAL REGULATOR YBHD"/>
    <property type="match status" value="1"/>
</dbReference>
<evidence type="ECO:0000256" key="2">
    <source>
        <dbReference type="ARBA" id="ARBA00023015"/>
    </source>
</evidence>
<keyword evidence="4" id="KW-0804">Transcription</keyword>
<dbReference type="Gene3D" id="3.40.190.290">
    <property type="match status" value="1"/>
</dbReference>